<sequence>MGELVFRNMIQQNTELADFDQSEHKEMEALLAEVSVQDKISVAMMITGKLSGSDISTMVQLVRDGQLTSEEKQNAMELLEQRFTAEDLQKIKDLYEKYKDKISIVP</sequence>
<organism evidence="1">
    <name type="scientific">bioreactor metagenome</name>
    <dbReference type="NCBI Taxonomy" id="1076179"/>
    <lineage>
        <taxon>unclassified sequences</taxon>
        <taxon>metagenomes</taxon>
        <taxon>ecological metagenomes</taxon>
    </lineage>
</organism>
<name>A0A644YME2_9ZZZZ</name>
<protein>
    <submittedName>
        <fullName evidence="1">Uncharacterized protein</fullName>
    </submittedName>
</protein>
<accession>A0A644YME2</accession>
<proteinExistence type="predicted"/>
<evidence type="ECO:0000313" key="1">
    <source>
        <dbReference type="EMBL" id="MPM27274.1"/>
    </source>
</evidence>
<dbReference type="EMBL" id="VSSQ01004950">
    <property type="protein sequence ID" value="MPM27274.1"/>
    <property type="molecule type" value="Genomic_DNA"/>
</dbReference>
<comment type="caution">
    <text evidence="1">The sequence shown here is derived from an EMBL/GenBank/DDBJ whole genome shotgun (WGS) entry which is preliminary data.</text>
</comment>
<dbReference type="AlphaFoldDB" id="A0A644YME2"/>
<reference evidence="1" key="1">
    <citation type="submission" date="2019-08" db="EMBL/GenBank/DDBJ databases">
        <authorList>
            <person name="Kucharzyk K."/>
            <person name="Murdoch R.W."/>
            <person name="Higgins S."/>
            <person name="Loffler F."/>
        </authorList>
    </citation>
    <scope>NUCLEOTIDE SEQUENCE</scope>
</reference>
<gene>
    <name evidence="1" type="ORF">SDC9_73784</name>
</gene>